<gene>
    <name evidence="1" type="ordered locus">BN117_0481</name>
</gene>
<proteinExistence type="predicted"/>
<dbReference type="RefSeq" id="WP_015038835.1">
    <property type="nucleotide sequence ID" value="NC_018828.1"/>
</dbReference>
<dbReference type="AlphaFoldDB" id="K0MAY7"/>
<organism evidence="1 2">
    <name type="scientific">Bordetella parapertussis (strain Bpp5)</name>
    <dbReference type="NCBI Taxonomy" id="1208660"/>
    <lineage>
        <taxon>Bacteria</taxon>
        <taxon>Pseudomonadati</taxon>
        <taxon>Pseudomonadota</taxon>
        <taxon>Betaproteobacteria</taxon>
        <taxon>Burkholderiales</taxon>
        <taxon>Alcaligenaceae</taxon>
        <taxon>Bordetella</taxon>
    </lineage>
</organism>
<name>K0MAY7_BORPB</name>
<dbReference type="Proteomes" id="UP000008035">
    <property type="component" value="Chromosome"/>
</dbReference>
<protein>
    <recommendedName>
        <fullName evidence="3">DUF4145 domain-containing protein</fullName>
    </recommendedName>
</protein>
<dbReference type="HOGENOM" id="CLU_1173668_0_0_4"/>
<evidence type="ECO:0000313" key="1">
    <source>
        <dbReference type="EMBL" id="CCJ47814.1"/>
    </source>
</evidence>
<dbReference type="EMBL" id="HE965803">
    <property type="protein sequence ID" value="CCJ47814.1"/>
    <property type="molecule type" value="Genomic_DNA"/>
</dbReference>
<accession>K0MAY7</accession>
<sequence length="216" mass="24609">MTQFDLSLLSDDTAEVDMWDWMEVRTEPLSAADYLSFAALDLVDGKTPRHLVNALSNAKKALHLRLEDLCLGFGGVNLKSRRTFPDLIRYIRECGLVALRVLDRLNAQRNAVEHDYILPIEPDVETFVDVAHLFVAATDRWVSRRPCQIGCSGIKVSINSMECYLTQITFDWHQGIVALDFKESKSTARALSQRIEYKSPSEDFFKCVRFAVHHSD</sequence>
<evidence type="ECO:0008006" key="3">
    <source>
        <dbReference type="Google" id="ProtNLM"/>
    </source>
</evidence>
<dbReference type="KEGG" id="bpar:BN117_0481"/>
<evidence type="ECO:0000313" key="2">
    <source>
        <dbReference type="Proteomes" id="UP000008035"/>
    </source>
</evidence>
<reference evidence="1 2" key="1">
    <citation type="journal article" date="2012" name="BMC Genomics">
        <title>Comparative genomics of the classical Bordetella subspecies: the evolution and exchange of virulence-associated diversity amongst closely related pathogens.</title>
        <authorList>
            <person name="Park J."/>
            <person name="Zhang Y."/>
            <person name="Buboltz A.M."/>
            <person name="Zhang X."/>
            <person name="Schuster S.C."/>
            <person name="Ahuja U."/>
            <person name="Liu M."/>
            <person name="Miller J.F."/>
            <person name="Sebaihia M."/>
            <person name="Bentley S.D."/>
            <person name="Parkhill J."/>
            <person name="Harvill E.T."/>
        </authorList>
    </citation>
    <scope>NUCLEOTIDE SEQUENCE [LARGE SCALE GENOMIC DNA]</scope>
    <source>
        <strain evidence="1 2">Bpp5</strain>
    </source>
</reference>